<evidence type="ECO:0000256" key="1">
    <source>
        <dbReference type="SAM" id="MobiDB-lite"/>
    </source>
</evidence>
<accession>A0ABD3AP88</accession>
<feature type="region of interest" description="Disordered" evidence="1">
    <location>
        <begin position="58"/>
        <end position="97"/>
    </location>
</feature>
<feature type="compositionally biased region" description="Low complexity" evidence="1">
    <location>
        <begin position="82"/>
        <end position="97"/>
    </location>
</feature>
<organism evidence="2 3">
    <name type="scientific">Cinchona calisaya</name>
    <dbReference type="NCBI Taxonomy" id="153742"/>
    <lineage>
        <taxon>Eukaryota</taxon>
        <taxon>Viridiplantae</taxon>
        <taxon>Streptophyta</taxon>
        <taxon>Embryophyta</taxon>
        <taxon>Tracheophyta</taxon>
        <taxon>Spermatophyta</taxon>
        <taxon>Magnoliopsida</taxon>
        <taxon>eudicotyledons</taxon>
        <taxon>Gunneridae</taxon>
        <taxon>Pentapetalae</taxon>
        <taxon>asterids</taxon>
        <taxon>lamiids</taxon>
        <taxon>Gentianales</taxon>
        <taxon>Rubiaceae</taxon>
        <taxon>Cinchonoideae</taxon>
        <taxon>Cinchoneae</taxon>
        <taxon>Cinchona</taxon>
    </lineage>
</organism>
<name>A0ABD3AP88_9GENT</name>
<dbReference type="EMBL" id="JBJUIK010000003">
    <property type="protein sequence ID" value="KAL3532902.1"/>
    <property type="molecule type" value="Genomic_DNA"/>
</dbReference>
<comment type="caution">
    <text evidence="2">The sequence shown here is derived from an EMBL/GenBank/DDBJ whole genome shotgun (WGS) entry which is preliminary data.</text>
</comment>
<protein>
    <submittedName>
        <fullName evidence="2">Uncharacterized protein</fullName>
    </submittedName>
</protein>
<reference evidence="2 3" key="1">
    <citation type="submission" date="2024-11" db="EMBL/GenBank/DDBJ databases">
        <title>A near-complete genome assembly of Cinchona calisaya.</title>
        <authorList>
            <person name="Lian D.C."/>
            <person name="Zhao X.W."/>
            <person name="Wei L."/>
        </authorList>
    </citation>
    <scope>NUCLEOTIDE SEQUENCE [LARGE SCALE GENOMIC DNA]</scope>
    <source>
        <tissue evidence="2">Nenye</tissue>
    </source>
</reference>
<proteinExistence type="predicted"/>
<evidence type="ECO:0000313" key="3">
    <source>
        <dbReference type="Proteomes" id="UP001630127"/>
    </source>
</evidence>
<keyword evidence="3" id="KW-1185">Reference proteome</keyword>
<evidence type="ECO:0000313" key="2">
    <source>
        <dbReference type="EMBL" id="KAL3532902.1"/>
    </source>
</evidence>
<dbReference type="Proteomes" id="UP001630127">
    <property type="component" value="Unassembled WGS sequence"/>
</dbReference>
<sequence length="148" mass="15947">MSLKFLQPGLGGLLKPVKAISDVHVMWGLQGLLKKVKAMIKVYSSRFDYHTEAATAPQTGIVEAQTPVDREDDNGARRGRDSTNLSSSTGNGSTCSSMESNRYSLGIHSSSSDIFINVIATTARLAPIKSRQQIFLCQQMQGATAPTT</sequence>
<dbReference type="AlphaFoldDB" id="A0ABD3AP88"/>
<gene>
    <name evidence="2" type="ORF">ACH5RR_006423</name>
</gene>